<dbReference type="Pfam" id="PF13826">
    <property type="entry name" value="Monooxy_af470-like"/>
    <property type="match status" value="1"/>
</dbReference>
<dbReference type="InterPro" id="IPR025444">
    <property type="entry name" value="Monooxy_af470"/>
</dbReference>
<gene>
    <name evidence="2" type="ORF">ACFQRB_19335</name>
</gene>
<accession>A0ABD5XS96</accession>
<protein>
    <submittedName>
        <fullName evidence="2">DUF4188 domain-containing protein</fullName>
    </submittedName>
</protein>
<reference evidence="2 3" key="1">
    <citation type="journal article" date="2019" name="Int. J. Syst. Evol. Microbiol.">
        <title>The Global Catalogue of Microorganisms (GCM) 10K type strain sequencing project: providing services to taxonomists for standard genome sequencing and annotation.</title>
        <authorList>
            <consortium name="The Broad Institute Genomics Platform"/>
            <consortium name="The Broad Institute Genome Sequencing Center for Infectious Disease"/>
            <person name="Wu L."/>
            <person name="Ma J."/>
        </authorList>
    </citation>
    <scope>NUCLEOTIDE SEQUENCE [LARGE SCALE GENOMIC DNA]</scope>
    <source>
        <strain evidence="2 3">DT92</strain>
    </source>
</reference>
<evidence type="ECO:0000313" key="2">
    <source>
        <dbReference type="EMBL" id="MFC7138030.1"/>
    </source>
</evidence>
<feature type="region of interest" description="Disordered" evidence="1">
    <location>
        <begin position="126"/>
        <end position="190"/>
    </location>
</feature>
<feature type="compositionally biased region" description="Basic residues" evidence="1">
    <location>
        <begin position="180"/>
        <end position="190"/>
    </location>
</feature>
<dbReference type="Proteomes" id="UP001596368">
    <property type="component" value="Unassembled WGS sequence"/>
</dbReference>
<dbReference type="EMBL" id="JBHSZG010000008">
    <property type="protein sequence ID" value="MFC7138030.1"/>
    <property type="molecule type" value="Genomic_DNA"/>
</dbReference>
<keyword evidence="3" id="KW-1185">Reference proteome</keyword>
<sequence length="190" mass="21199">MDEPFVVFLIGMRINSYWRVHEWVPIAGSMPRMLRELEAAEHSGLLHFETAVTPRTILMIQYWDSFESVREYARDPLQEHVPAWVEYNRTSGRSGGVGIFHETYLVDPDDCETVYNNMPEFGLGSAGTLEPAVGKSETAGKRLGTVDDELVVPADGSTGDTAPDDRPTEASTDEGEPRSLIRRLGARLPF</sequence>
<organism evidence="2 3">
    <name type="scientific">Halobaculum litoreum</name>
    <dbReference type="NCBI Taxonomy" id="3031998"/>
    <lineage>
        <taxon>Archaea</taxon>
        <taxon>Methanobacteriati</taxon>
        <taxon>Methanobacteriota</taxon>
        <taxon>Stenosarchaea group</taxon>
        <taxon>Halobacteria</taxon>
        <taxon>Halobacteriales</taxon>
        <taxon>Haloferacaceae</taxon>
        <taxon>Halobaculum</taxon>
    </lineage>
</organism>
<name>A0ABD5XS96_9EURY</name>
<proteinExistence type="predicted"/>
<evidence type="ECO:0000313" key="3">
    <source>
        <dbReference type="Proteomes" id="UP001596368"/>
    </source>
</evidence>
<comment type="caution">
    <text evidence="2">The sequence shown here is derived from an EMBL/GenBank/DDBJ whole genome shotgun (WGS) entry which is preliminary data.</text>
</comment>
<dbReference type="AlphaFoldDB" id="A0ABD5XS96"/>
<evidence type="ECO:0000256" key="1">
    <source>
        <dbReference type="SAM" id="MobiDB-lite"/>
    </source>
</evidence>